<dbReference type="GO" id="GO:0005737">
    <property type="term" value="C:cytoplasm"/>
    <property type="evidence" value="ECO:0007669"/>
    <property type="project" value="UniProtKB-ARBA"/>
</dbReference>
<dbReference type="GO" id="GO:0031146">
    <property type="term" value="P:SCF-dependent proteasomal ubiquitin-dependent protein catabolic process"/>
    <property type="evidence" value="ECO:0007669"/>
    <property type="project" value="TreeGrafter"/>
</dbReference>
<dbReference type="GO" id="GO:0045087">
    <property type="term" value="P:innate immune response"/>
    <property type="evidence" value="ECO:0000315"/>
    <property type="project" value="AgBase"/>
</dbReference>
<organism evidence="3">
    <name type="scientific">Ictalurus punctatus</name>
    <name type="common">Channel catfish</name>
    <name type="synonym">Silurus punctatus</name>
    <dbReference type="NCBI Taxonomy" id="7998"/>
    <lineage>
        <taxon>Eukaryota</taxon>
        <taxon>Metazoa</taxon>
        <taxon>Chordata</taxon>
        <taxon>Craniata</taxon>
        <taxon>Vertebrata</taxon>
        <taxon>Euteleostomi</taxon>
        <taxon>Actinopterygii</taxon>
        <taxon>Neopterygii</taxon>
        <taxon>Teleostei</taxon>
        <taxon>Ostariophysi</taxon>
        <taxon>Siluriformes</taxon>
        <taxon>Ictaluridae</taxon>
        <taxon>Ictalurus</taxon>
    </lineage>
</organism>
<dbReference type="PROSITE" id="PS51114">
    <property type="entry name" value="FBA"/>
    <property type="match status" value="1"/>
</dbReference>
<feature type="domain" description="FBA" evidence="2">
    <location>
        <begin position="49"/>
        <end position="230"/>
    </location>
</feature>
<evidence type="ECO:0000256" key="1">
    <source>
        <dbReference type="SAM" id="MobiDB-lite"/>
    </source>
</evidence>
<dbReference type="OrthoDB" id="1107553at2759"/>
<evidence type="ECO:0000259" key="2">
    <source>
        <dbReference type="PROSITE" id="PS51114"/>
    </source>
</evidence>
<dbReference type="Gene3D" id="2.60.120.260">
    <property type="entry name" value="Galactose-binding domain-like"/>
    <property type="match status" value="1"/>
</dbReference>
<dbReference type="GO" id="GO:0009986">
    <property type="term" value="C:cell surface"/>
    <property type="evidence" value="ECO:0000314"/>
    <property type="project" value="AgBase"/>
</dbReference>
<dbReference type="Pfam" id="PF04300">
    <property type="entry name" value="FBA"/>
    <property type="match status" value="1"/>
</dbReference>
<keyword evidence="4" id="KW-1185">Reference proteome</keyword>
<reference evidence="3 5" key="1">
    <citation type="journal article" date="1997" name="Mol. Immunol.">
        <title>NCCRP-1: a novel receptor protein sequenced from teleost nonspecific cytotoxic cells.</title>
        <authorList>
            <person name="Jaso-Friedmann L."/>
            <person name="Leary JH 3.r.d."/>
            <person name="Evans D.L."/>
        </authorList>
    </citation>
    <scope>NUCLEOTIDE SEQUENCE</scope>
</reference>
<feature type="compositionally biased region" description="Basic and acidic residues" evidence="1">
    <location>
        <begin position="54"/>
        <end position="67"/>
    </location>
</feature>
<dbReference type="GO" id="GO:0019005">
    <property type="term" value="C:SCF ubiquitin ligase complex"/>
    <property type="evidence" value="ECO:0007669"/>
    <property type="project" value="TreeGrafter"/>
</dbReference>
<dbReference type="InterPro" id="IPR008979">
    <property type="entry name" value="Galactose-bd-like_sf"/>
</dbReference>
<dbReference type="FunFam" id="2.60.120.260:FF:000012">
    <property type="entry name" value="F-box only protein 2"/>
    <property type="match status" value="1"/>
</dbReference>
<gene>
    <name evidence="3" type="primary">NCCRP-1</name>
    <name evidence="5" type="synonym">nccrp-1</name>
    <name evidence="5" type="synonym">nccrp1</name>
</gene>
<dbReference type="CTD" id="342897"/>
<dbReference type="GO" id="GO:0061630">
    <property type="term" value="F:ubiquitin protein ligase activity"/>
    <property type="evidence" value="ECO:0007669"/>
    <property type="project" value="TreeGrafter"/>
</dbReference>
<evidence type="ECO:0000313" key="4">
    <source>
        <dbReference type="Proteomes" id="UP000221080"/>
    </source>
</evidence>
<name>Q9PTD4_ICTPU</name>
<dbReference type="GO" id="GO:0001909">
    <property type="term" value="P:leukocyte mediated cytotoxicity"/>
    <property type="evidence" value="ECO:0000315"/>
    <property type="project" value="AgBase"/>
</dbReference>
<sequence>MAVWKQKCDSEWQLAANGAPLPDDVDWKSVYEKKPLERNLLKNPSPHGLTHDTPPPEREVTGERPDPDLPPQFEPTGDFSGCSTSIEQLPLDSSGIPPGDVDCYLPTFSWFSLEQRVELKAEGLWDKLLDKFQPDIAIEDCYEESQLHASIYELHVKLLAADGQTVIKEHTCSPTEDLENYSHNWKQVSHVFSGYGPGVRYVHFQHKVKTKFMVEFFGTMVTGSSVVVKATKSSP</sequence>
<dbReference type="GO" id="GO:0006516">
    <property type="term" value="P:glycoprotein catabolic process"/>
    <property type="evidence" value="ECO:0007669"/>
    <property type="project" value="TreeGrafter"/>
</dbReference>
<dbReference type="STRING" id="7998.ENSIPUP00000028125"/>
<proteinExistence type="evidence at transcript level"/>
<dbReference type="SMART" id="SM01198">
    <property type="entry name" value="FBA"/>
    <property type="match status" value="1"/>
</dbReference>
<dbReference type="KEGG" id="ipu:100304490"/>
<dbReference type="InterPro" id="IPR039752">
    <property type="entry name" value="F-box_only"/>
</dbReference>
<evidence type="ECO:0000313" key="3">
    <source>
        <dbReference type="EMBL" id="AAF19645.1"/>
    </source>
</evidence>
<dbReference type="GO" id="GO:0036503">
    <property type="term" value="P:ERAD pathway"/>
    <property type="evidence" value="ECO:0007669"/>
    <property type="project" value="TreeGrafter"/>
</dbReference>
<accession>Q9PTD4</accession>
<dbReference type="AlphaFoldDB" id="Q9PTD4"/>
<dbReference type="EMBL" id="AF208795">
    <property type="protein sequence ID" value="AAF19645.1"/>
    <property type="molecule type" value="mRNA"/>
</dbReference>
<dbReference type="Proteomes" id="UP000221080">
    <property type="component" value="Chromosome 28"/>
</dbReference>
<reference evidence="5" key="4">
    <citation type="submission" date="2025-04" db="UniProtKB">
        <authorList>
            <consortium name="RefSeq"/>
        </authorList>
    </citation>
    <scope>IDENTIFICATION</scope>
</reference>
<dbReference type="PANTHER" id="PTHR12125:SF1">
    <property type="entry name" value="F-BOX ONLY PROTEIN 50"/>
    <property type="match status" value="1"/>
</dbReference>
<dbReference type="RefSeq" id="NP_001187013.1">
    <property type="nucleotide sequence ID" value="NM_001200084.1"/>
</dbReference>
<dbReference type="PANTHER" id="PTHR12125">
    <property type="entry name" value="F-BOX ONLY PROTEIN 6-LIKE PROTEIN"/>
    <property type="match status" value="1"/>
</dbReference>
<dbReference type="SUPFAM" id="SSF49785">
    <property type="entry name" value="Galactose-binding domain-like"/>
    <property type="match status" value="1"/>
</dbReference>
<reference evidence="3" key="2">
    <citation type="submission" date="1999-11" db="EMBL/GenBank/DDBJ databases">
        <authorList>
            <person name="Jaso-Friedmann L."/>
            <person name="Leary J.H. III"/>
            <person name="Evans D.L."/>
        </authorList>
    </citation>
    <scope>NUCLEOTIDE SEQUENCE</scope>
</reference>
<keyword evidence="3" id="KW-0675">Receptor</keyword>
<feature type="region of interest" description="Disordered" evidence="1">
    <location>
        <begin position="37"/>
        <end position="81"/>
    </location>
</feature>
<protein>
    <submittedName>
        <fullName evidence="5">F-box only protein 50</fullName>
    </submittedName>
    <submittedName>
        <fullName evidence="3">NCC receptor protein 1</fullName>
    </submittedName>
</protein>
<reference evidence="4" key="3">
    <citation type="journal article" date="2016" name="Nat. Commun.">
        <title>The channel catfish genome sequence provides insights into the evolution of scale formation in teleosts.</title>
        <authorList>
            <person name="Liu Z."/>
            <person name="Liu S."/>
            <person name="Yao J."/>
            <person name="Bao L."/>
            <person name="Zhang J."/>
            <person name="Li Y."/>
            <person name="Jiang C."/>
            <person name="Sun L."/>
            <person name="Wang R."/>
            <person name="Zhang Y."/>
            <person name="Zhou T."/>
            <person name="Zeng Q."/>
            <person name="Fu Q."/>
            <person name="Gao S."/>
            <person name="Li N."/>
            <person name="Koren S."/>
            <person name="Jiang Y."/>
            <person name="Zimin A."/>
            <person name="Xu P."/>
            <person name="Phillippy A.M."/>
            <person name="Geng X."/>
            <person name="Song L."/>
            <person name="Sun F."/>
            <person name="Li C."/>
            <person name="Wang X."/>
            <person name="Chen A."/>
            <person name="Jin Y."/>
            <person name="Yuan Z."/>
            <person name="Yang Y."/>
            <person name="Tan S."/>
            <person name="Peatman E."/>
            <person name="Lu J."/>
            <person name="Qin Z."/>
            <person name="Dunham R."/>
            <person name="Li Z."/>
            <person name="Sonstegard T."/>
            <person name="Feng J."/>
            <person name="Danzmann R.G."/>
            <person name="Schroeder S."/>
            <person name="Scheffler B."/>
            <person name="Duke M.V."/>
            <person name="Ballard L."/>
            <person name="Kucuktas H."/>
            <person name="Kaltenboeck L."/>
            <person name="Liu H."/>
            <person name="Armbruster J."/>
            <person name="Xie Y."/>
            <person name="Kirby M.L."/>
            <person name="Tian Y."/>
            <person name="Flanagan M.E."/>
            <person name="Mu W."/>
            <person name="Waldbieser G.C."/>
        </authorList>
    </citation>
    <scope>NUCLEOTIDE SEQUENCE [LARGE SCALE GENOMIC DNA]</scope>
    <source>
        <strain evidence="4">SDA103</strain>
    </source>
</reference>
<dbReference type="GeneID" id="100304490"/>
<dbReference type="InterPro" id="IPR007397">
    <property type="entry name" value="F-box-assoc_dom"/>
</dbReference>
<evidence type="ECO:0000313" key="5">
    <source>
        <dbReference type="RefSeq" id="NP_001187013.1"/>
    </source>
</evidence>